<feature type="domain" description="VanZ-like" evidence="2">
    <location>
        <begin position="30"/>
        <end position="115"/>
    </location>
</feature>
<organism evidence="3 4">
    <name type="scientific">Phocaeicola faecium</name>
    <dbReference type="NCBI Taxonomy" id="2762213"/>
    <lineage>
        <taxon>Bacteria</taxon>
        <taxon>Pseudomonadati</taxon>
        <taxon>Bacteroidota</taxon>
        <taxon>Bacteroidia</taxon>
        <taxon>Bacteroidales</taxon>
        <taxon>Bacteroidaceae</taxon>
        <taxon>Phocaeicola</taxon>
    </lineage>
</organism>
<evidence type="ECO:0000313" key="3">
    <source>
        <dbReference type="EMBL" id="MBD8003358.1"/>
    </source>
</evidence>
<protein>
    <submittedName>
        <fullName evidence="3">VanZ family protein</fullName>
    </submittedName>
</protein>
<evidence type="ECO:0000259" key="2">
    <source>
        <dbReference type="Pfam" id="PF04892"/>
    </source>
</evidence>
<dbReference type="RefSeq" id="WP_191710906.1">
    <property type="nucleotide sequence ID" value="NZ_JACSPQ010000053.1"/>
</dbReference>
<evidence type="ECO:0000313" key="4">
    <source>
        <dbReference type="Proteomes" id="UP000616346"/>
    </source>
</evidence>
<dbReference type="Proteomes" id="UP000616346">
    <property type="component" value="Unassembled WGS sequence"/>
</dbReference>
<keyword evidence="4" id="KW-1185">Reference proteome</keyword>
<dbReference type="InterPro" id="IPR006976">
    <property type="entry name" value="VanZ-like"/>
</dbReference>
<feature type="transmembrane region" description="Helical" evidence="1">
    <location>
        <begin position="40"/>
        <end position="57"/>
    </location>
</feature>
<sequence>MIAYIKRYPLSLIVIAIIWYLSFFTPPETELNEIPYIDKMVHVCMYGGLSVTLWIEYLFRHCSLMLKRLITGAVVCPILMSGCIEVLQATCTETRSGDWMDFAANCTGVILASVLGYYICRPVIWKYKK</sequence>
<keyword evidence="1" id="KW-0472">Membrane</keyword>
<keyword evidence="1" id="KW-1133">Transmembrane helix</keyword>
<keyword evidence="1" id="KW-0812">Transmembrane</keyword>
<name>A0ABR8VF14_9BACT</name>
<dbReference type="PANTHER" id="PTHR28008:SF1">
    <property type="entry name" value="DOMAIN PROTEIN, PUTATIVE (AFU_ORTHOLOGUE AFUA_3G10980)-RELATED"/>
    <property type="match status" value="1"/>
</dbReference>
<proteinExistence type="predicted"/>
<gene>
    <name evidence="3" type="ORF">H9626_14320</name>
</gene>
<feature type="transmembrane region" description="Helical" evidence="1">
    <location>
        <begin position="7"/>
        <end position="25"/>
    </location>
</feature>
<evidence type="ECO:0000256" key="1">
    <source>
        <dbReference type="SAM" id="Phobius"/>
    </source>
</evidence>
<dbReference type="EMBL" id="JACSPQ010000053">
    <property type="protein sequence ID" value="MBD8003358.1"/>
    <property type="molecule type" value="Genomic_DNA"/>
</dbReference>
<reference evidence="3 4" key="1">
    <citation type="submission" date="2020-08" db="EMBL/GenBank/DDBJ databases">
        <title>A Genomic Blueprint of the Chicken Gut Microbiome.</title>
        <authorList>
            <person name="Gilroy R."/>
            <person name="Ravi A."/>
            <person name="Getino M."/>
            <person name="Pursley I."/>
            <person name="Horton D.L."/>
            <person name="Alikhan N.-F."/>
            <person name="Baker D."/>
            <person name="Gharbi K."/>
            <person name="Hall N."/>
            <person name="Watson M."/>
            <person name="Adriaenssens E.M."/>
            <person name="Foster-Nyarko E."/>
            <person name="Jarju S."/>
            <person name="Secka A."/>
            <person name="Antonio M."/>
            <person name="Oren A."/>
            <person name="Chaudhuri R."/>
            <person name="La Ragione R.M."/>
            <person name="Hildebrand F."/>
            <person name="Pallen M.J."/>
        </authorList>
    </citation>
    <scope>NUCLEOTIDE SEQUENCE [LARGE SCALE GENOMIC DNA]</scope>
    <source>
        <strain evidence="3 4">Sa1YUN3</strain>
    </source>
</reference>
<accession>A0ABR8VF14</accession>
<comment type="caution">
    <text evidence="3">The sequence shown here is derived from an EMBL/GenBank/DDBJ whole genome shotgun (WGS) entry which is preliminary data.</text>
</comment>
<dbReference type="Pfam" id="PF04892">
    <property type="entry name" value="VanZ"/>
    <property type="match status" value="1"/>
</dbReference>
<feature type="transmembrane region" description="Helical" evidence="1">
    <location>
        <begin position="102"/>
        <end position="120"/>
    </location>
</feature>
<feature type="transmembrane region" description="Helical" evidence="1">
    <location>
        <begin position="69"/>
        <end position="90"/>
    </location>
</feature>
<dbReference type="PANTHER" id="PTHR28008">
    <property type="entry name" value="DOMAIN PROTEIN, PUTATIVE (AFU_ORTHOLOGUE AFUA_3G10980)-RELATED"/>
    <property type="match status" value="1"/>
</dbReference>